<feature type="region of interest" description="Disordered" evidence="1">
    <location>
        <begin position="1"/>
        <end position="24"/>
    </location>
</feature>
<organism evidence="2 3">
    <name type="scientific">Agrobacterium tumefaciens str. B6</name>
    <dbReference type="NCBI Taxonomy" id="1183423"/>
    <lineage>
        <taxon>Bacteria</taxon>
        <taxon>Pseudomonadati</taxon>
        <taxon>Pseudomonadota</taxon>
        <taxon>Alphaproteobacteria</taxon>
        <taxon>Hyphomicrobiales</taxon>
        <taxon>Rhizobiaceae</taxon>
        <taxon>Rhizobium/Agrobacterium group</taxon>
        <taxon>Agrobacterium</taxon>
        <taxon>Agrobacterium tumefaciens complex</taxon>
    </lineage>
</organism>
<gene>
    <name evidence="2" type="ORF">AGR4A_Cc130048</name>
</gene>
<proteinExistence type="predicted"/>
<comment type="caution">
    <text evidence="2">The sequence shown here is derived from an EMBL/GenBank/DDBJ whole genome shotgun (WGS) entry which is preliminary data.</text>
</comment>
<accession>A0A822UXW0</accession>
<dbReference type="EMBL" id="FCNL01000005">
    <property type="protein sequence ID" value="CVI14438.1"/>
    <property type="molecule type" value="Genomic_DNA"/>
</dbReference>
<sequence length="91" mass="10043">MADHCPGVVAGGSRDPSPEGIDGTCWAESNSVRLKTIAISTSKSATKKIPDLSMRLLMSRYVKGEYVQFEAMQRIKGKSVKLSYRFAELIF</sequence>
<evidence type="ECO:0000313" key="2">
    <source>
        <dbReference type="EMBL" id="CVI14438.1"/>
    </source>
</evidence>
<protein>
    <submittedName>
        <fullName evidence="2">Uncharacterized protein</fullName>
    </submittedName>
</protein>
<evidence type="ECO:0000313" key="3">
    <source>
        <dbReference type="Proteomes" id="UP000192074"/>
    </source>
</evidence>
<name>A0A822UXW0_AGRTU</name>
<reference evidence="2 3" key="1">
    <citation type="submission" date="2016-01" db="EMBL/GenBank/DDBJ databases">
        <authorList>
            <person name="Regsiter A."/>
            <person name="william w."/>
        </authorList>
    </citation>
    <scope>NUCLEOTIDE SEQUENCE [LARGE SCALE GENOMIC DNA]</scope>
    <source>
        <strain evidence="2 3">B6</strain>
    </source>
</reference>
<evidence type="ECO:0000256" key="1">
    <source>
        <dbReference type="SAM" id="MobiDB-lite"/>
    </source>
</evidence>
<dbReference type="Proteomes" id="UP000192074">
    <property type="component" value="Unassembled WGS sequence"/>
</dbReference>
<dbReference type="AlphaFoldDB" id="A0A822UXW0"/>